<feature type="repeat" description="PPR" evidence="2">
    <location>
        <begin position="600"/>
        <end position="634"/>
    </location>
</feature>
<accession>A0A7S2ZA27</accession>
<dbReference type="InterPro" id="IPR033443">
    <property type="entry name" value="PROP1-like_PPR_dom"/>
</dbReference>
<feature type="repeat" description="PPR" evidence="2">
    <location>
        <begin position="405"/>
        <end position="439"/>
    </location>
</feature>
<organism evidence="4">
    <name type="scientific">Rhodosorus marinus</name>
    <dbReference type="NCBI Taxonomy" id="101924"/>
    <lineage>
        <taxon>Eukaryota</taxon>
        <taxon>Rhodophyta</taxon>
        <taxon>Stylonematophyceae</taxon>
        <taxon>Stylonematales</taxon>
        <taxon>Stylonemataceae</taxon>
        <taxon>Rhodosorus</taxon>
    </lineage>
</organism>
<feature type="repeat" description="PPR" evidence="2">
    <location>
        <begin position="266"/>
        <end position="300"/>
    </location>
</feature>
<dbReference type="PANTHER" id="PTHR47447:SF17">
    <property type="entry name" value="OS12G0638900 PROTEIN"/>
    <property type="match status" value="1"/>
</dbReference>
<feature type="repeat" description="PPR" evidence="2">
    <location>
        <begin position="636"/>
        <end position="670"/>
    </location>
</feature>
<evidence type="ECO:0000259" key="3">
    <source>
        <dbReference type="Pfam" id="PF17177"/>
    </source>
</evidence>
<dbReference type="Pfam" id="PF17177">
    <property type="entry name" value="PPR_long"/>
    <property type="match status" value="1"/>
</dbReference>
<protein>
    <recommendedName>
        <fullName evidence="3">PROP1-like PPR domain-containing protein</fullName>
    </recommendedName>
</protein>
<dbReference type="PROSITE" id="PS51375">
    <property type="entry name" value="PPR"/>
    <property type="match status" value="10"/>
</dbReference>
<proteinExistence type="predicted"/>
<dbReference type="Pfam" id="PF01535">
    <property type="entry name" value="PPR"/>
    <property type="match status" value="1"/>
</dbReference>
<feature type="repeat" description="PPR" evidence="2">
    <location>
        <begin position="565"/>
        <end position="599"/>
    </location>
</feature>
<dbReference type="Gene3D" id="1.25.40.10">
    <property type="entry name" value="Tetratricopeptide repeat domain"/>
    <property type="match status" value="5"/>
</dbReference>
<dbReference type="EMBL" id="HBHW01000424">
    <property type="protein sequence ID" value="CAE0032368.1"/>
    <property type="molecule type" value="Transcribed_RNA"/>
</dbReference>
<dbReference type="Pfam" id="PF13041">
    <property type="entry name" value="PPR_2"/>
    <property type="match status" value="2"/>
</dbReference>
<feature type="repeat" description="PPR" evidence="2">
    <location>
        <begin position="195"/>
        <end position="229"/>
    </location>
</feature>
<dbReference type="InterPro" id="IPR011990">
    <property type="entry name" value="TPR-like_helical_dom_sf"/>
</dbReference>
<dbReference type="InterPro" id="IPR002885">
    <property type="entry name" value="PPR_rpt"/>
</dbReference>
<dbReference type="AlphaFoldDB" id="A0A7S2ZA27"/>
<keyword evidence="1" id="KW-0677">Repeat</keyword>
<dbReference type="Pfam" id="PF13812">
    <property type="entry name" value="PPR_3"/>
    <property type="match status" value="2"/>
</dbReference>
<dbReference type="PANTHER" id="PTHR47447">
    <property type="entry name" value="OS03G0856100 PROTEIN"/>
    <property type="match status" value="1"/>
</dbReference>
<evidence type="ECO:0000256" key="1">
    <source>
        <dbReference type="ARBA" id="ARBA00022737"/>
    </source>
</evidence>
<feature type="repeat" description="PPR" evidence="2">
    <location>
        <begin position="160"/>
        <end position="194"/>
    </location>
</feature>
<evidence type="ECO:0000256" key="2">
    <source>
        <dbReference type="PROSITE-ProRule" id="PRU00708"/>
    </source>
</evidence>
<feature type="domain" description="PROP1-like PPR" evidence="3">
    <location>
        <begin position="90"/>
        <end position="224"/>
    </location>
</feature>
<dbReference type="NCBIfam" id="TIGR00756">
    <property type="entry name" value="PPR"/>
    <property type="match status" value="8"/>
</dbReference>
<name>A0A7S2ZA27_9RHOD</name>
<sequence length="766" mass="83191">MAGFVGVPVPSLRRDAVIRFCDLEYVSKAAKLRKRGLASDALELLESKGARKTSSTRVLNELVLAVAGTSGFNAALSAADSSRASRNAVTYNVLIGAARRLPPHEALRRALALYKRMIQDKIVPSPLSLSLLFQLCSKTRSGDTAYEIWRTAIKAGSEIDLIAYSALVNCFAKSAQVDRAELAYKEMMDKGLRPNERTYSSLMDAFSKAGQPRRTLEIFRSLQRNASNKLDYVSYCIAFHSHALLGDVSGALETKDALISSGIPVTQVIYKCVLDACCKACDMDTAVAIVKEMDTRRIEFEEADAISLIGACGTCRCDDGALEIIQLFKGDDQALRNLYNSLVASYALSGGPASALRAFKEMEKAGIKPDIEAYNILVRQLCGKGEIEQAQRVVDAAIGSGIVANMESFNTIIDAASRKGKMQLIVASVKKMDAVGLKPNDRTWRAVFNGLLDAGNTQRALDLATRQTCLKNKTSFNLLLSKCTSADDAIKVIEVMKSFDMRLDADALHALLSVISRAGSGGAERLGKFLSEQSSDGDGTIVGSLLATRQLGTPAVSRIAQKEVDSSSYNRLLSKLCSSKKLDEAVALMYEMRSGGLEVDEVAYTSIVAALGSTGQLDRAFRVLADMEERNCGRGDLGAYAAIISACGRLGQFDRASEVFTRVQKLGLKPTIAMYNALLYSTGMGRQPSRAFSLYRDIQDAGLEPDAVTLSAMASVCLRNKIFDGEAKLLLKRMERLVNIASNRKVRLKAKRMRTMIEQQESGQGR</sequence>
<feature type="repeat" description="PPR" evidence="2">
    <location>
        <begin position="671"/>
        <end position="705"/>
    </location>
</feature>
<gene>
    <name evidence="4" type="ORF">RMAR00112_LOCUS307</name>
</gene>
<feature type="repeat" description="PPR" evidence="2">
    <location>
        <begin position="370"/>
        <end position="404"/>
    </location>
</feature>
<evidence type="ECO:0000313" key="4">
    <source>
        <dbReference type="EMBL" id="CAE0032368.1"/>
    </source>
</evidence>
<reference evidence="4" key="1">
    <citation type="submission" date="2021-01" db="EMBL/GenBank/DDBJ databases">
        <authorList>
            <person name="Corre E."/>
            <person name="Pelletier E."/>
            <person name="Niang G."/>
            <person name="Scheremetjew M."/>
            <person name="Finn R."/>
            <person name="Kale V."/>
            <person name="Holt S."/>
            <person name="Cochrane G."/>
            <person name="Meng A."/>
            <person name="Brown T."/>
            <person name="Cohen L."/>
        </authorList>
    </citation>
    <scope>NUCLEOTIDE SEQUENCE</scope>
    <source>
        <strain evidence="4">CCMP 769</strain>
    </source>
</reference>
<feature type="repeat" description="PPR" evidence="2">
    <location>
        <begin position="335"/>
        <end position="369"/>
    </location>
</feature>